<evidence type="ECO:0000313" key="2">
    <source>
        <dbReference type="Proteomes" id="UP000186817"/>
    </source>
</evidence>
<accession>A0A1Q9A5W1</accession>
<gene>
    <name evidence="1" type="ORF">AK812_SmicGene48674</name>
</gene>
<organism evidence="1 2">
    <name type="scientific">Symbiodinium microadriaticum</name>
    <name type="common">Dinoflagellate</name>
    <name type="synonym">Zooxanthella microadriatica</name>
    <dbReference type="NCBI Taxonomy" id="2951"/>
    <lineage>
        <taxon>Eukaryota</taxon>
        <taxon>Sar</taxon>
        <taxon>Alveolata</taxon>
        <taxon>Dinophyceae</taxon>
        <taxon>Suessiales</taxon>
        <taxon>Symbiodiniaceae</taxon>
        <taxon>Symbiodinium</taxon>
    </lineage>
</organism>
<comment type="caution">
    <text evidence="1">The sequence shown here is derived from an EMBL/GenBank/DDBJ whole genome shotgun (WGS) entry which is preliminary data.</text>
</comment>
<dbReference type="EMBL" id="LSRX01008558">
    <property type="protein sequence ID" value="OLP49939.1"/>
    <property type="molecule type" value="Genomic_DNA"/>
</dbReference>
<proteinExistence type="predicted"/>
<sequence>MVSWSALETTLTDNAMCRRIWEQLWQSQQAVSWSAGLLQMECSGSPTMAYIPGNTATP</sequence>
<evidence type="ECO:0000313" key="1">
    <source>
        <dbReference type="EMBL" id="OLP49939.1"/>
    </source>
</evidence>
<name>A0A1Q9A5W1_SYMMI</name>
<dbReference type="Proteomes" id="UP000186817">
    <property type="component" value="Unassembled WGS sequence"/>
</dbReference>
<keyword evidence="2" id="KW-1185">Reference proteome</keyword>
<protein>
    <submittedName>
        <fullName evidence="1">Uncharacterized protein</fullName>
    </submittedName>
</protein>
<reference evidence="1 2" key="1">
    <citation type="submission" date="2016-02" db="EMBL/GenBank/DDBJ databases">
        <title>Genome analysis of coral dinoflagellate symbionts highlights evolutionary adaptations to a symbiotic lifestyle.</title>
        <authorList>
            <person name="Aranda M."/>
            <person name="Li Y."/>
            <person name="Liew Y.J."/>
            <person name="Baumgarten S."/>
            <person name="Simakov O."/>
            <person name="Wilson M."/>
            <person name="Piel J."/>
            <person name="Ashoor H."/>
            <person name="Bougouffa S."/>
            <person name="Bajic V.B."/>
            <person name="Ryu T."/>
            <person name="Ravasi T."/>
            <person name="Bayer T."/>
            <person name="Micklem G."/>
            <person name="Kim H."/>
            <person name="Bhak J."/>
            <person name="Lajeunesse T.C."/>
            <person name="Voolstra C.R."/>
        </authorList>
    </citation>
    <scope>NUCLEOTIDE SEQUENCE [LARGE SCALE GENOMIC DNA]</scope>
    <source>
        <strain evidence="1 2">CCMP2467</strain>
    </source>
</reference>
<dbReference type="AlphaFoldDB" id="A0A1Q9A5W1"/>
<feature type="non-terminal residue" evidence="1">
    <location>
        <position position="58"/>
    </location>
</feature>